<dbReference type="EMBL" id="JAUHMF010000002">
    <property type="protein sequence ID" value="MDT8899119.1"/>
    <property type="molecule type" value="Genomic_DNA"/>
</dbReference>
<feature type="transmembrane region" description="Helical" evidence="6">
    <location>
        <begin position="21"/>
        <end position="37"/>
    </location>
</feature>
<keyword evidence="8" id="KW-1185">Reference proteome</keyword>
<comment type="subcellular location">
    <subcellularLocation>
        <location evidence="1">Membrane</location>
        <topology evidence="1">Multi-pass membrane protein</topology>
    </subcellularLocation>
</comment>
<evidence type="ECO:0000256" key="6">
    <source>
        <dbReference type="SAM" id="Phobius"/>
    </source>
</evidence>
<name>A0ABU3NQK7_9CHLR</name>
<keyword evidence="3 6" id="KW-0812">Transmembrane</keyword>
<dbReference type="PANTHER" id="PTHR34857:SF2">
    <property type="entry name" value="SLL0384 PROTEIN"/>
    <property type="match status" value="1"/>
</dbReference>
<evidence type="ECO:0000256" key="1">
    <source>
        <dbReference type="ARBA" id="ARBA00004141"/>
    </source>
</evidence>
<dbReference type="RefSeq" id="WP_315625801.1">
    <property type="nucleotide sequence ID" value="NZ_JAUHMF010000002.1"/>
</dbReference>
<organism evidence="7 8">
    <name type="scientific">Thermanaerothrix solaris</name>
    <dbReference type="NCBI Taxonomy" id="3058434"/>
    <lineage>
        <taxon>Bacteria</taxon>
        <taxon>Bacillati</taxon>
        <taxon>Chloroflexota</taxon>
        <taxon>Anaerolineae</taxon>
        <taxon>Anaerolineales</taxon>
        <taxon>Anaerolineaceae</taxon>
        <taxon>Thermanaerothrix</taxon>
    </lineage>
</organism>
<feature type="transmembrane region" description="Helical" evidence="6">
    <location>
        <begin position="121"/>
        <end position="145"/>
    </location>
</feature>
<evidence type="ECO:0000313" key="8">
    <source>
        <dbReference type="Proteomes" id="UP001254165"/>
    </source>
</evidence>
<evidence type="ECO:0000256" key="5">
    <source>
        <dbReference type="ARBA" id="ARBA00023136"/>
    </source>
</evidence>
<keyword evidence="2" id="KW-1003">Cell membrane</keyword>
<evidence type="ECO:0000256" key="4">
    <source>
        <dbReference type="ARBA" id="ARBA00022989"/>
    </source>
</evidence>
<feature type="transmembrane region" description="Helical" evidence="6">
    <location>
        <begin position="43"/>
        <end position="60"/>
    </location>
</feature>
<reference evidence="7 8" key="1">
    <citation type="submission" date="2023-07" db="EMBL/GenBank/DDBJ databases">
        <title>Novel species of Thermanaerothrix with wide hydrolytic capabilities.</title>
        <authorList>
            <person name="Zayulina K.S."/>
            <person name="Podosokorskaya O.A."/>
            <person name="Elcheninov A.G."/>
        </authorList>
    </citation>
    <scope>NUCLEOTIDE SEQUENCE [LARGE SCALE GENOMIC DNA]</scope>
    <source>
        <strain evidence="7 8">4228-RoL</strain>
    </source>
</reference>
<dbReference type="Pfam" id="PF02361">
    <property type="entry name" value="CbiQ"/>
    <property type="match status" value="1"/>
</dbReference>
<dbReference type="Proteomes" id="UP001254165">
    <property type="component" value="Unassembled WGS sequence"/>
</dbReference>
<dbReference type="PANTHER" id="PTHR34857">
    <property type="entry name" value="SLL0384 PROTEIN"/>
    <property type="match status" value="1"/>
</dbReference>
<feature type="transmembrane region" description="Helical" evidence="6">
    <location>
        <begin position="67"/>
        <end position="85"/>
    </location>
</feature>
<protein>
    <submittedName>
        <fullName evidence="7">Energy-coupling factor transporter transmembrane component T</fullName>
    </submittedName>
</protein>
<proteinExistence type="predicted"/>
<keyword evidence="4 6" id="KW-1133">Transmembrane helix</keyword>
<sequence length="289" mass="33144">MLVTWRYRPRKSLIQSFDPRAWIIFFLCYIACTVLFWDLRYLLVLFAMALVAVFTSGIKWHEMRRAWLFIGGFILFFSFLTLLTGRGGIELYKEEHIIRRLTAGFTLLGWRPTLVLSTERIAYAVAMMVRVFSLASMTILIPYSLNPALYGVTFRGLGLPDKVAYGMDLTMRFIPSFGRDFQLTMDAQRARGYELEKISGGLFAQVRKLAPLIVPVTIHAIVASEDIIDAMDLRAFGVGPRTWVDELHYRPRDRALIAFGVAMLLVCIAFSLWGFGKFWVPDFLLRLAQ</sequence>
<dbReference type="InterPro" id="IPR003339">
    <property type="entry name" value="ABC/ECF_trnsptr_transmembrane"/>
</dbReference>
<comment type="caution">
    <text evidence="7">The sequence shown here is derived from an EMBL/GenBank/DDBJ whole genome shotgun (WGS) entry which is preliminary data.</text>
</comment>
<keyword evidence="5 6" id="KW-0472">Membrane</keyword>
<feature type="transmembrane region" description="Helical" evidence="6">
    <location>
        <begin position="255"/>
        <end position="275"/>
    </location>
</feature>
<evidence type="ECO:0000313" key="7">
    <source>
        <dbReference type="EMBL" id="MDT8899119.1"/>
    </source>
</evidence>
<accession>A0ABU3NQK7</accession>
<evidence type="ECO:0000256" key="2">
    <source>
        <dbReference type="ARBA" id="ARBA00022475"/>
    </source>
</evidence>
<dbReference type="InterPro" id="IPR051611">
    <property type="entry name" value="ECF_transporter_component"/>
</dbReference>
<dbReference type="CDD" id="cd16914">
    <property type="entry name" value="EcfT"/>
    <property type="match status" value="1"/>
</dbReference>
<evidence type="ECO:0000256" key="3">
    <source>
        <dbReference type="ARBA" id="ARBA00022692"/>
    </source>
</evidence>
<gene>
    <name evidence="7" type="ORF">QYE77_12670</name>
</gene>